<reference evidence="1 2" key="1">
    <citation type="submission" date="2016-10" db="EMBL/GenBank/DDBJ databases">
        <authorList>
            <person name="de Groot N.N."/>
        </authorList>
    </citation>
    <scope>NUCLEOTIDE SEQUENCE [LARGE SCALE GENOMIC DNA]</scope>
    <source>
        <strain evidence="1 2">DSM 21039</strain>
    </source>
</reference>
<dbReference type="EMBL" id="FOBB01000002">
    <property type="protein sequence ID" value="SEL58595.1"/>
    <property type="molecule type" value="Genomic_DNA"/>
</dbReference>
<accession>A0A1H7REX4</accession>
<evidence type="ECO:0000313" key="1">
    <source>
        <dbReference type="EMBL" id="SEL58595.1"/>
    </source>
</evidence>
<dbReference type="Proteomes" id="UP000198984">
    <property type="component" value="Unassembled WGS sequence"/>
</dbReference>
<gene>
    <name evidence="1" type="ORF">SAMN04488505_102613</name>
</gene>
<sequence length="318" mass="35574">MNLQSFRTSTMLSISVLLFSLLSSCGKEDNISMPATKDAAVKSSVKAAVAAPPATWQEHWFEHVQLLNRKFYDDDVAVYFDNDVSSSVTWPNTYMGDVWRYTKGLYGSFGSDPRLFAIFHTGKYSGGHPSTYFDASHDNRNVIDVGSNSTSAWLSGTGNDLDITTHEVAHIVEGASKGYHNSPAFGIWGDSKWAEIFIYDVYKGLGRTADATRWYNLVINGSDNFPRAGTQWFKNWFYPIYQLGGSAGLNKYFTLLAQYFPKNGQDYSRAMNMGEFVHFWSGAVGRNLKAQATTAFGWTSTYETQFNQARATFPGITY</sequence>
<proteinExistence type="predicted"/>
<evidence type="ECO:0008006" key="3">
    <source>
        <dbReference type="Google" id="ProtNLM"/>
    </source>
</evidence>
<keyword evidence="2" id="KW-1185">Reference proteome</keyword>
<name>A0A1H7REX4_9BACT</name>
<dbReference type="RefSeq" id="WP_238386545.1">
    <property type="nucleotide sequence ID" value="NZ_FOBB01000002.1"/>
</dbReference>
<protein>
    <recommendedName>
        <fullName evidence="3">Peptidase</fullName>
    </recommendedName>
</protein>
<dbReference type="AlphaFoldDB" id="A0A1H7REX4"/>
<evidence type="ECO:0000313" key="2">
    <source>
        <dbReference type="Proteomes" id="UP000198984"/>
    </source>
</evidence>
<dbReference type="PROSITE" id="PS51257">
    <property type="entry name" value="PROKAR_LIPOPROTEIN"/>
    <property type="match status" value="1"/>
</dbReference>
<organism evidence="1 2">
    <name type="scientific">Chitinophaga rupis</name>
    <dbReference type="NCBI Taxonomy" id="573321"/>
    <lineage>
        <taxon>Bacteria</taxon>
        <taxon>Pseudomonadati</taxon>
        <taxon>Bacteroidota</taxon>
        <taxon>Chitinophagia</taxon>
        <taxon>Chitinophagales</taxon>
        <taxon>Chitinophagaceae</taxon>
        <taxon>Chitinophaga</taxon>
    </lineage>
</organism>